<protein>
    <submittedName>
        <fullName evidence="3">Uncharacterized protein</fullName>
    </submittedName>
</protein>
<feature type="compositionally biased region" description="Basic and acidic residues" evidence="1">
    <location>
        <begin position="110"/>
        <end position="123"/>
    </location>
</feature>
<gene>
    <name evidence="3" type="ORF">AB675_1954</name>
</gene>
<organism evidence="3 4">
    <name type="scientific">Cyphellophora attinorum</name>
    <dbReference type="NCBI Taxonomy" id="1664694"/>
    <lineage>
        <taxon>Eukaryota</taxon>
        <taxon>Fungi</taxon>
        <taxon>Dikarya</taxon>
        <taxon>Ascomycota</taxon>
        <taxon>Pezizomycotina</taxon>
        <taxon>Eurotiomycetes</taxon>
        <taxon>Chaetothyriomycetidae</taxon>
        <taxon>Chaetothyriales</taxon>
        <taxon>Cyphellophoraceae</taxon>
        <taxon>Cyphellophora</taxon>
    </lineage>
</organism>
<feature type="compositionally biased region" description="Acidic residues" evidence="1">
    <location>
        <begin position="58"/>
        <end position="70"/>
    </location>
</feature>
<dbReference type="GeneID" id="28733764"/>
<comment type="caution">
    <text evidence="3">The sequence shown here is derived from an EMBL/GenBank/DDBJ whole genome shotgun (WGS) entry which is preliminary data.</text>
</comment>
<evidence type="ECO:0000256" key="2">
    <source>
        <dbReference type="SAM" id="SignalP"/>
    </source>
</evidence>
<feature type="signal peptide" evidence="2">
    <location>
        <begin position="1"/>
        <end position="20"/>
    </location>
</feature>
<keyword evidence="4" id="KW-1185">Reference proteome</keyword>
<sequence length="144" mass="15795">MPSMRHLPALLLFAPALARAAAPPPVQLDENGVAHFNIPFEVQFARPGGAKPHKRDENDVEDSATEEQEPVEASRQGRFMKLPPVQVEPEFEVNHQGQPESEAPALDEASEAHDADLKPRAAELRPIQSRHQPPISPSQHTPSS</sequence>
<evidence type="ECO:0000313" key="4">
    <source>
        <dbReference type="Proteomes" id="UP000038010"/>
    </source>
</evidence>
<dbReference type="AlphaFoldDB" id="A0A0N1HUD6"/>
<dbReference type="RefSeq" id="XP_018002935.1">
    <property type="nucleotide sequence ID" value="XM_018141884.1"/>
</dbReference>
<feature type="region of interest" description="Disordered" evidence="1">
    <location>
        <begin position="44"/>
        <end position="144"/>
    </location>
</feature>
<name>A0A0N1HUD6_9EURO</name>
<dbReference type="EMBL" id="LFJN01000006">
    <property type="protein sequence ID" value="KPI42972.1"/>
    <property type="molecule type" value="Genomic_DNA"/>
</dbReference>
<reference evidence="3 4" key="1">
    <citation type="submission" date="2015-06" db="EMBL/GenBank/DDBJ databases">
        <title>Draft genome of the ant-associated black yeast Phialophora attae CBS 131958.</title>
        <authorList>
            <person name="Moreno L.F."/>
            <person name="Stielow B.J."/>
            <person name="de Hoog S."/>
            <person name="Vicente V.A."/>
            <person name="Weiss V.A."/>
            <person name="de Vries M."/>
            <person name="Cruz L.M."/>
            <person name="Souza E.M."/>
        </authorList>
    </citation>
    <scope>NUCLEOTIDE SEQUENCE [LARGE SCALE GENOMIC DNA]</scope>
    <source>
        <strain evidence="3 4">CBS 131958</strain>
    </source>
</reference>
<accession>A0A0N1HUD6</accession>
<dbReference type="VEuPathDB" id="FungiDB:AB675_1954"/>
<evidence type="ECO:0000313" key="3">
    <source>
        <dbReference type="EMBL" id="KPI42972.1"/>
    </source>
</evidence>
<evidence type="ECO:0000256" key="1">
    <source>
        <dbReference type="SAM" id="MobiDB-lite"/>
    </source>
</evidence>
<feature type="chain" id="PRO_5005873534" evidence="2">
    <location>
        <begin position="21"/>
        <end position="144"/>
    </location>
</feature>
<keyword evidence="2" id="KW-0732">Signal</keyword>
<proteinExistence type="predicted"/>
<dbReference type="Proteomes" id="UP000038010">
    <property type="component" value="Unassembled WGS sequence"/>
</dbReference>